<evidence type="ECO:0000256" key="17">
    <source>
        <dbReference type="SAM" id="SignalP"/>
    </source>
</evidence>
<dbReference type="InterPro" id="IPR032675">
    <property type="entry name" value="LRR_dom_sf"/>
</dbReference>
<evidence type="ECO:0000256" key="11">
    <source>
        <dbReference type="ARBA" id="ARBA00023136"/>
    </source>
</evidence>
<organism evidence="19 22">
    <name type="scientific">Cannabis sativa</name>
    <name type="common">Hemp</name>
    <name type="synonym">Marijuana</name>
    <dbReference type="NCBI Taxonomy" id="3483"/>
    <lineage>
        <taxon>Eukaryota</taxon>
        <taxon>Viridiplantae</taxon>
        <taxon>Streptophyta</taxon>
        <taxon>Embryophyta</taxon>
        <taxon>Tracheophyta</taxon>
        <taxon>Spermatophyta</taxon>
        <taxon>Magnoliopsida</taxon>
        <taxon>eudicotyledons</taxon>
        <taxon>Gunneridae</taxon>
        <taxon>Pentapetalae</taxon>
        <taxon>rosids</taxon>
        <taxon>fabids</taxon>
        <taxon>Rosales</taxon>
        <taxon>Cannabaceae</taxon>
        <taxon>Cannabis</taxon>
    </lineage>
</organism>
<evidence type="ECO:0000256" key="13">
    <source>
        <dbReference type="ARBA" id="ARBA00038043"/>
    </source>
</evidence>
<keyword evidence="7" id="KW-0677">Repeat</keyword>
<dbReference type="EMBL" id="JAATIP010000090">
    <property type="protein sequence ID" value="KAF4375457.1"/>
    <property type="molecule type" value="Genomic_DNA"/>
</dbReference>
<evidence type="ECO:0000259" key="18">
    <source>
        <dbReference type="PROSITE" id="PS50011"/>
    </source>
</evidence>
<evidence type="ECO:0000256" key="10">
    <source>
        <dbReference type="ARBA" id="ARBA00022989"/>
    </source>
</evidence>
<dbReference type="Gene3D" id="1.10.510.10">
    <property type="entry name" value="Transferase(Phosphotransferase) domain 1"/>
    <property type="match status" value="1"/>
</dbReference>
<keyword evidence="22" id="KW-1185">Reference proteome</keyword>
<dbReference type="InterPro" id="IPR017441">
    <property type="entry name" value="Protein_kinase_ATP_BS"/>
</dbReference>
<feature type="domain" description="Protein kinase" evidence="18">
    <location>
        <begin position="342"/>
        <end position="614"/>
    </location>
</feature>
<evidence type="ECO:0000313" key="22">
    <source>
        <dbReference type="Proteomes" id="UP000583929"/>
    </source>
</evidence>
<name>A0A7J6FG21_CANSA</name>
<feature type="region of interest" description="Disordered" evidence="15">
    <location>
        <begin position="613"/>
        <end position="638"/>
    </location>
</feature>
<dbReference type="Gene3D" id="3.30.200.20">
    <property type="entry name" value="Phosphorylase Kinase, domain 1"/>
    <property type="match status" value="1"/>
</dbReference>
<evidence type="ECO:0000256" key="1">
    <source>
        <dbReference type="ARBA" id="ARBA00004191"/>
    </source>
</evidence>
<feature type="compositionally biased region" description="Basic and acidic residues" evidence="15">
    <location>
        <begin position="304"/>
        <end position="316"/>
    </location>
</feature>
<dbReference type="CDD" id="cd14066">
    <property type="entry name" value="STKc_IRAK"/>
    <property type="match status" value="1"/>
</dbReference>
<dbReference type="Pfam" id="PF08263">
    <property type="entry name" value="LRRNT_2"/>
    <property type="match status" value="1"/>
</dbReference>
<dbReference type="EMBL" id="JAATIQ010000217">
    <property type="protein sequence ID" value="KAF4369605.1"/>
    <property type="molecule type" value="Genomic_DNA"/>
</dbReference>
<evidence type="ECO:0000313" key="20">
    <source>
        <dbReference type="EMBL" id="KAF4375457.1"/>
    </source>
</evidence>
<evidence type="ECO:0000313" key="21">
    <source>
        <dbReference type="Proteomes" id="UP000525078"/>
    </source>
</evidence>
<dbReference type="SUPFAM" id="SSF52058">
    <property type="entry name" value="L domain-like"/>
    <property type="match status" value="1"/>
</dbReference>
<evidence type="ECO:0000256" key="6">
    <source>
        <dbReference type="ARBA" id="ARBA00022729"/>
    </source>
</evidence>
<dbReference type="InterPro" id="IPR001611">
    <property type="entry name" value="Leu-rich_rpt"/>
</dbReference>
<dbReference type="InterPro" id="IPR013210">
    <property type="entry name" value="LRR_N_plant-typ"/>
</dbReference>
<dbReference type="InterPro" id="IPR000719">
    <property type="entry name" value="Prot_kinase_dom"/>
</dbReference>
<keyword evidence="6 17" id="KW-0732">Signal</keyword>
<feature type="region of interest" description="Disordered" evidence="15">
    <location>
        <begin position="294"/>
        <end position="316"/>
    </location>
</feature>
<accession>A0A7J6FG21</accession>
<keyword evidence="9 14" id="KW-0067">ATP-binding</keyword>
<gene>
    <name evidence="20" type="ORF">F8388_024116</name>
    <name evidence="19" type="ORF">G4B88_021410</name>
</gene>
<dbReference type="Proteomes" id="UP000583929">
    <property type="component" value="Unassembled WGS sequence"/>
</dbReference>
<sequence length="638" mass="69682">MKPQIYCVVALLFLLSIFTEPTMADLDSDKKALLDFISAVPHGHKVNWDPSTPVCTTWVGINCTLNGSNVISIRLPGVGLYGPIPANTLEKLDTLMILSLRSNRLNGTLPSHLLSLPSLRFVYLQNNDFSGSIPASLSQHLTVFDLSFNSLSGKIPDSVRNLSHLTGLNLQNNSLTGSIPDFNLPKLKHLNLSYNHLSGSIPTALRVFPAASFEGNMMLCGSPPLKQCISPSLSPSPSHLPSEPTAPPKNRNVSKRKLSEGAIIAIAVGGGFALLFVLVLLTLLCCLKKKGREDSSGVAKSKTGRSEPPKEDFGSGVQEAEKNKLVFYEGSSYNFDLEDLLRASAEVLGKGSYGTTYKAILEEGTTVVVKRLKEVVVGKKEFEQQMENVGRVSQHPNVVPLRAYYYSKDEKLLVYDYISSGSFSALLHGIKDGGQSPPPDWETRLKIAIGCAKGIAHIHSAGGGKFIHGNIKSTNVLLSQDNNGCISDFGLAPLMNFPTVPSRSIGYRAPEVVESRKFTQKCDIYSFGVLLLEILTGKAPVQSPGRDDIVDLPRWVQSVVREEWTAEVFDVELMKYQNIEEELVQMLQVAMACVATVPDMRPTMEEVVRMIEEIRPSDSESAPEENKSKDPSVSTHTP</sequence>
<keyword evidence="3" id="KW-0964">Secreted</keyword>
<evidence type="ECO:0000256" key="2">
    <source>
        <dbReference type="ARBA" id="ARBA00004370"/>
    </source>
</evidence>
<dbReference type="PROSITE" id="PS00107">
    <property type="entry name" value="PROTEIN_KINASE_ATP"/>
    <property type="match status" value="1"/>
</dbReference>
<keyword evidence="11 16" id="KW-0472">Membrane</keyword>
<evidence type="ECO:0000313" key="19">
    <source>
        <dbReference type="EMBL" id="KAF4369605.1"/>
    </source>
</evidence>
<keyword evidence="4" id="KW-0433">Leucine-rich repeat</keyword>
<dbReference type="Pfam" id="PF00069">
    <property type="entry name" value="Pkinase"/>
    <property type="match status" value="1"/>
</dbReference>
<dbReference type="GO" id="GO:0005524">
    <property type="term" value="F:ATP binding"/>
    <property type="evidence" value="ECO:0007669"/>
    <property type="project" value="UniProtKB-UniRule"/>
</dbReference>
<dbReference type="GO" id="GO:0016020">
    <property type="term" value="C:membrane"/>
    <property type="evidence" value="ECO:0007669"/>
    <property type="project" value="UniProtKB-SubCell"/>
</dbReference>
<feature type="region of interest" description="Disordered" evidence="15">
    <location>
        <begin position="231"/>
        <end position="253"/>
    </location>
</feature>
<dbReference type="FunFam" id="1.10.510.10:FF:000095">
    <property type="entry name" value="protein STRUBBELIG-RECEPTOR FAMILY 8"/>
    <property type="match status" value="1"/>
</dbReference>
<evidence type="ECO:0000256" key="16">
    <source>
        <dbReference type="SAM" id="Phobius"/>
    </source>
</evidence>
<evidence type="ECO:0000256" key="4">
    <source>
        <dbReference type="ARBA" id="ARBA00022614"/>
    </source>
</evidence>
<dbReference type="PANTHER" id="PTHR48010">
    <property type="entry name" value="OS05G0588300 PROTEIN"/>
    <property type="match status" value="1"/>
</dbReference>
<keyword evidence="8 14" id="KW-0547">Nucleotide-binding</keyword>
<feature type="signal peptide" evidence="17">
    <location>
        <begin position="1"/>
        <end position="24"/>
    </location>
</feature>
<reference evidence="21 22" key="1">
    <citation type="journal article" date="2020" name="bioRxiv">
        <title>Sequence and annotation of 42 cannabis genomes reveals extensive copy number variation in cannabinoid synthesis and pathogen resistance genes.</title>
        <authorList>
            <person name="Mckernan K.J."/>
            <person name="Helbert Y."/>
            <person name="Kane L.T."/>
            <person name="Ebling H."/>
            <person name="Zhang L."/>
            <person name="Liu B."/>
            <person name="Eaton Z."/>
            <person name="Mclaughlin S."/>
            <person name="Kingan S."/>
            <person name="Baybayan P."/>
            <person name="Concepcion G."/>
            <person name="Jordan M."/>
            <person name="Riva A."/>
            <person name="Barbazuk W."/>
            <person name="Harkins T."/>
        </authorList>
    </citation>
    <scope>NUCLEOTIDE SEQUENCE [LARGE SCALE GENOMIC DNA]</scope>
    <source>
        <strain evidence="21 22">cv. Jamaican Lion 4</strain>
        <strain evidence="19">Father</strain>
        <strain evidence="20">Mother</strain>
        <tissue evidence="19">Leaf</tissue>
    </source>
</reference>
<comment type="subcellular location">
    <subcellularLocation>
        <location evidence="2">Membrane</location>
    </subcellularLocation>
    <subcellularLocation>
        <location evidence="1">Secreted</location>
        <location evidence="1">Cell wall</location>
    </subcellularLocation>
</comment>
<dbReference type="Gene3D" id="3.80.10.10">
    <property type="entry name" value="Ribonuclease Inhibitor"/>
    <property type="match status" value="2"/>
</dbReference>
<evidence type="ECO:0000256" key="7">
    <source>
        <dbReference type="ARBA" id="ARBA00022737"/>
    </source>
</evidence>
<dbReference type="Pfam" id="PF00560">
    <property type="entry name" value="LRR_1"/>
    <property type="match status" value="4"/>
</dbReference>
<evidence type="ECO:0000256" key="12">
    <source>
        <dbReference type="ARBA" id="ARBA00023180"/>
    </source>
</evidence>
<keyword evidence="3" id="KW-0134">Cell wall</keyword>
<dbReference type="InterPro" id="IPR011009">
    <property type="entry name" value="Kinase-like_dom_sf"/>
</dbReference>
<feature type="binding site" evidence="14">
    <location>
        <position position="379"/>
    </location>
    <ligand>
        <name>ATP</name>
        <dbReference type="ChEBI" id="CHEBI:30616"/>
    </ligand>
</feature>
<feature type="compositionally biased region" description="Basic and acidic residues" evidence="15">
    <location>
        <begin position="613"/>
        <end position="630"/>
    </location>
</feature>
<proteinExistence type="inferred from homology"/>
<evidence type="ECO:0000256" key="14">
    <source>
        <dbReference type="PROSITE-ProRule" id="PRU10141"/>
    </source>
</evidence>
<dbReference type="AlphaFoldDB" id="A0A7J6FG21"/>
<evidence type="ECO:0000256" key="3">
    <source>
        <dbReference type="ARBA" id="ARBA00022512"/>
    </source>
</evidence>
<evidence type="ECO:0000256" key="8">
    <source>
        <dbReference type="ARBA" id="ARBA00022741"/>
    </source>
</evidence>
<keyword evidence="5 16" id="KW-0812">Transmembrane</keyword>
<dbReference type="OrthoDB" id="69842at2759"/>
<protein>
    <recommendedName>
        <fullName evidence="18">Protein kinase domain-containing protein</fullName>
    </recommendedName>
</protein>
<dbReference type="FunFam" id="3.80.10.10:FF:000400">
    <property type="entry name" value="Nuclear pore complex protein NUP107"/>
    <property type="match status" value="1"/>
</dbReference>
<dbReference type="PROSITE" id="PS50011">
    <property type="entry name" value="PROTEIN_KINASE_DOM"/>
    <property type="match status" value="1"/>
</dbReference>
<keyword evidence="10 16" id="KW-1133">Transmembrane helix</keyword>
<feature type="transmembrane region" description="Helical" evidence="16">
    <location>
        <begin position="262"/>
        <end position="287"/>
    </location>
</feature>
<dbReference type="SUPFAM" id="SSF56112">
    <property type="entry name" value="Protein kinase-like (PK-like)"/>
    <property type="match status" value="1"/>
</dbReference>
<comment type="caution">
    <text evidence="19">The sequence shown here is derived from an EMBL/GenBank/DDBJ whole genome shotgun (WGS) entry which is preliminary data.</text>
</comment>
<evidence type="ECO:0000256" key="15">
    <source>
        <dbReference type="SAM" id="MobiDB-lite"/>
    </source>
</evidence>
<evidence type="ECO:0000256" key="9">
    <source>
        <dbReference type="ARBA" id="ARBA00022840"/>
    </source>
</evidence>
<dbReference type="PANTHER" id="PTHR48010:SF64">
    <property type="entry name" value="PROTEIN KINASE DOMAIN-CONTAINING PROTEIN"/>
    <property type="match status" value="1"/>
</dbReference>
<dbReference type="Proteomes" id="UP000525078">
    <property type="component" value="Unassembled WGS sequence"/>
</dbReference>
<feature type="chain" id="PRO_5033914815" description="Protein kinase domain-containing protein" evidence="17">
    <location>
        <begin position="25"/>
        <end position="638"/>
    </location>
</feature>
<dbReference type="InterPro" id="IPR050994">
    <property type="entry name" value="At_inactive_RLKs"/>
</dbReference>
<dbReference type="FunFam" id="3.30.200.20:FF:000307">
    <property type="entry name" value="pollen receptor-like kinase 1"/>
    <property type="match status" value="1"/>
</dbReference>
<dbReference type="GO" id="GO:0004672">
    <property type="term" value="F:protein kinase activity"/>
    <property type="evidence" value="ECO:0007669"/>
    <property type="project" value="InterPro"/>
</dbReference>
<comment type="similarity">
    <text evidence="13">Belongs to the polygalacturonase-inhibiting protein family.</text>
</comment>
<feature type="compositionally biased region" description="Low complexity" evidence="15">
    <location>
        <begin position="231"/>
        <end position="243"/>
    </location>
</feature>
<keyword evidence="12" id="KW-0325">Glycoprotein</keyword>
<evidence type="ECO:0000256" key="5">
    <source>
        <dbReference type="ARBA" id="ARBA00022692"/>
    </source>
</evidence>